<evidence type="ECO:0000313" key="2">
    <source>
        <dbReference type="Proteomes" id="UP001140949"/>
    </source>
</evidence>
<keyword evidence="1" id="KW-0687">Ribonucleoprotein</keyword>
<evidence type="ECO:0000313" key="1">
    <source>
        <dbReference type="EMBL" id="KAJ6822474.1"/>
    </source>
</evidence>
<name>A0AAX6G187_IRIPA</name>
<protein>
    <submittedName>
        <fullName evidence="1">60S ribosomal protein L35a-4</fullName>
    </submittedName>
</protein>
<proteinExistence type="predicted"/>
<organism evidence="1 2">
    <name type="scientific">Iris pallida</name>
    <name type="common">Sweet iris</name>
    <dbReference type="NCBI Taxonomy" id="29817"/>
    <lineage>
        <taxon>Eukaryota</taxon>
        <taxon>Viridiplantae</taxon>
        <taxon>Streptophyta</taxon>
        <taxon>Embryophyta</taxon>
        <taxon>Tracheophyta</taxon>
        <taxon>Spermatophyta</taxon>
        <taxon>Magnoliopsida</taxon>
        <taxon>Liliopsida</taxon>
        <taxon>Asparagales</taxon>
        <taxon>Iridaceae</taxon>
        <taxon>Iridoideae</taxon>
        <taxon>Irideae</taxon>
        <taxon>Iris</taxon>
    </lineage>
</organism>
<comment type="caution">
    <text evidence="1">The sequence shown here is derived from an EMBL/GenBank/DDBJ whole genome shotgun (WGS) entry which is preliminary data.</text>
</comment>
<sequence>MLVGSELCSNVGFKVLELCDCILLFKHLTSVL</sequence>
<reference evidence="1" key="1">
    <citation type="journal article" date="2023" name="GigaByte">
        <title>Genome assembly of the bearded iris, Iris pallida Lam.</title>
        <authorList>
            <person name="Bruccoleri R.E."/>
            <person name="Oakeley E.J."/>
            <person name="Faust A.M.E."/>
            <person name="Altorfer M."/>
            <person name="Dessus-Babus S."/>
            <person name="Burckhardt D."/>
            <person name="Oertli M."/>
            <person name="Naumann U."/>
            <person name="Petersen F."/>
            <person name="Wong J."/>
        </authorList>
    </citation>
    <scope>NUCLEOTIDE SEQUENCE</scope>
    <source>
        <strain evidence="1">GSM-AAB239-AS_SAM_17_03QT</strain>
    </source>
</reference>
<gene>
    <name evidence="1" type="ORF">M6B38_388320</name>
</gene>
<keyword evidence="2" id="KW-1185">Reference proteome</keyword>
<reference evidence="1" key="2">
    <citation type="submission" date="2023-04" db="EMBL/GenBank/DDBJ databases">
        <authorList>
            <person name="Bruccoleri R.E."/>
            <person name="Oakeley E.J."/>
            <person name="Faust A.-M."/>
            <person name="Dessus-Babus S."/>
            <person name="Altorfer M."/>
            <person name="Burckhardt D."/>
            <person name="Oertli M."/>
            <person name="Naumann U."/>
            <person name="Petersen F."/>
            <person name="Wong J."/>
        </authorList>
    </citation>
    <scope>NUCLEOTIDE SEQUENCE</scope>
    <source>
        <strain evidence="1">GSM-AAB239-AS_SAM_17_03QT</strain>
        <tissue evidence="1">Leaf</tissue>
    </source>
</reference>
<dbReference type="Proteomes" id="UP001140949">
    <property type="component" value="Unassembled WGS sequence"/>
</dbReference>
<accession>A0AAX6G187</accession>
<keyword evidence="1" id="KW-0689">Ribosomal protein</keyword>
<dbReference type="AlphaFoldDB" id="A0AAX6G187"/>
<dbReference type="EMBL" id="JANAVB010024200">
    <property type="protein sequence ID" value="KAJ6822474.1"/>
    <property type="molecule type" value="Genomic_DNA"/>
</dbReference>
<dbReference type="GO" id="GO:0005840">
    <property type="term" value="C:ribosome"/>
    <property type="evidence" value="ECO:0007669"/>
    <property type="project" value="UniProtKB-KW"/>
</dbReference>